<dbReference type="EnsemblMetazoa" id="XM_020007357.1">
    <property type="protein sequence ID" value="XP_019862916.1"/>
    <property type="gene ID" value="LOC109591675"/>
</dbReference>
<accession>A0AAN0K0N7</accession>
<keyword evidence="1" id="KW-1133">Transmembrane helix</keyword>
<evidence type="ECO:0000313" key="3">
    <source>
        <dbReference type="Proteomes" id="UP000007879"/>
    </source>
</evidence>
<organism evidence="2 3">
    <name type="scientific">Amphimedon queenslandica</name>
    <name type="common">Sponge</name>
    <dbReference type="NCBI Taxonomy" id="400682"/>
    <lineage>
        <taxon>Eukaryota</taxon>
        <taxon>Metazoa</taxon>
        <taxon>Porifera</taxon>
        <taxon>Demospongiae</taxon>
        <taxon>Heteroscleromorpha</taxon>
        <taxon>Haplosclerida</taxon>
        <taxon>Niphatidae</taxon>
        <taxon>Amphimedon</taxon>
    </lineage>
</organism>
<dbReference type="AlphaFoldDB" id="A0AAN0K0N7"/>
<name>A0AAN0K0N7_AMPQE</name>
<evidence type="ECO:0000313" key="2">
    <source>
        <dbReference type="EnsemblMetazoa" id="XP_019862916.1"/>
    </source>
</evidence>
<dbReference type="GeneID" id="109591675"/>
<dbReference type="Proteomes" id="UP000007879">
    <property type="component" value="Unassembled WGS sequence"/>
</dbReference>
<dbReference type="KEGG" id="aqu:109591675"/>
<reference evidence="2" key="2">
    <citation type="submission" date="2024-06" db="UniProtKB">
        <authorList>
            <consortium name="EnsemblMetazoa"/>
        </authorList>
    </citation>
    <scope>IDENTIFICATION</scope>
</reference>
<keyword evidence="3" id="KW-1185">Reference proteome</keyword>
<keyword evidence="1" id="KW-0472">Membrane</keyword>
<protein>
    <submittedName>
        <fullName evidence="2">Uncharacterized protein</fullName>
    </submittedName>
</protein>
<sequence>MFTSVASPSPLTCTLSGCERCDTTSSNCCQVCSSGYSFISDNCVCGIQSTAGIPVWSIVIISVLLVIVIVTVLLLIMCTIALVKVKHKNTQSDQPNQPFYDYIDVQQRTGPTVPDPVKGHNSLSLNHSVDMQTDHNPCYAVAMEETQLVPNPSYASTTIQQ</sequence>
<dbReference type="RefSeq" id="XP_019862916.1">
    <property type="nucleotide sequence ID" value="XM_020007357.1"/>
</dbReference>
<feature type="transmembrane region" description="Helical" evidence="1">
    <location>
        <begin position="58"/>
        <end position="83"/>
    </location>
</feature>
<evidence type="ECO:0000256" key="1">
    <source>
        <dbReference type="SAM" id="Phobius"/>
    </source>
</evidence>
<keyword evidence="1" id="KW-0812">Transmembrane</keyword>
<proteinExistence type="predicted"/>
<reference evidence="3" key="1">
    <citation type="journal article" date="2010" name="Nature">
        <title>The Amphimedon queenslandica genome and the evolution of animal complexity.</title>
        <authorList>
            <person name="Srivastava M."/>
            <person name="Simakov O."/>
            <person name="Chapman J."/>
            <person name="Fahey B."/>
            <person name="Gauthier M.E."/>
            <person name="Mitros T."/>
            <person name="Richards G.S."/>
            <person name="Conaco C."/>
            <person name="Dacre M."/>
            <person name="Hellsten U."/>
            <person name="Larroux C."/>
            <person name="Putnam N.H."/>
            <person name="Stanke M."/>
            <person name="Adamska M."/>
            <person name="Darling A."/>
            <person name="Degnan S.M."/>
            <person name="Oakley T.H."/>
            <person name="Plachetzki D.C."/>
            <person name="Zhai Y."/>
            <person name="Adamski M."/>
            <person name="Calcino A."/>
            <person name="Cummins S.F."/>
            <person name="Goodstein D.M."/>
            <person name="Harris C."/>
            <person name="Jackson D.J."/>
            <person name="Leys S.P."/>
            <person name="Shu S."/>
            <person name="Woodcroft B.J."/>
            <person name="Vervoort M."/>
            <person name="Kosik K.S."/>
            <person name="Manning G."/>
            <person name="Degnan B.M."/>
            <person name="Rokhsar D.S."/>
        </authorList>
    </citation>
    <scope>NUCLEOTIDE SEQUENCE [LARGE SCALE GENOMIC DNA]</scope>
</reference>